<protein>
    <submittedName>
        <fullName evidence="2">Uncharacterized protein</fullName>
    </submittedName>
</protein>
<reference evidence="2" key="2">
    <citation type="submission" date="2018-01" db="EMBL/GenBank/DDBJ databases">
        <authorList>
            <person name="Clerissi C."/>
        </authorList>
    </citation>
    <scope>NUCLEOTIDE SEQUENCE</scope>
    <source>
        <strain evidence="2">Cupriavidus taiwanensis LMG 19430</strain>
    </source>
</reference>
<evidence type="ECO:0000313" key="4">
    <source>
        <dbReference type="Proteomes" id="UP000256805"/>
    </source>
</evidence>
<dbReference type="Proteomes" id="UP000256805">
    <property type="component" value="Unassembled WGS sequence"/>
</dbReference>
<gene>
    <name evidence="2" type="ORF">CBM2586_U20012</name>
    <name evidence="3" type="ORF">CBM2634_P20020</name>
</gene>
<sequence length="94" mass="10413">MSPAKRRSTRHASRRMACPAAEFVDEWRLKNDLGSFMGVLKMDRDIPSLTGRVSRNGLVRQCQTVGRCVNDAGESGLPNRRRLGKPSRACKGLA</sequence>
<accession>A0A375CT84</accession>
<evidence type="ECO:0000313" key="5">
    <source>
        <dbReference type="Proteomes" id="UP000257016"/>
    </source>
</evidence>
<dbReference type="Proteomes" id="UP000257016">
    <property type="component" value="Unassembled WGS sequence"/>
</dbReference>
<dbReference type="AlphaFoldDB" id="A0A375CT84"/>
<evidence type="ECO:0000313" key="3">
    <source>
        <dbReference type="EMBL" id="SPS02235.1"/>
    </source>
</evidence>
<evidence type="ECO:0000313" key="2">
    <source>
        <dbReference type="EMBL" id="SOY78348.1"/>
    </source>
</evidence>
<feature type="region of interest" description="Disordered" evidence="1">
    <location>
        <begin position="74"/>
        <end position="94"/>
    </location>
</feature>
<proteinExistence type="predicted"/>
<organism evidence="2 5">
    <name type="scientific">Cupriavidus taiwanensis</name>
    <dbReference type="NCBI Taxonomy" id="164546"/>
    <lineage>
        <taxon>Bacteria</taxon>
        <taxon>Pseudomonadati</taxon>
        <taxon>Pseudomonadota</taxon>
        <taxon>Betaproteobacteria</taxon>
        <taxon>Burkholderiales</taxon>
        <taxon>Burkholderiaceae</taxon>
        <taxon>Cupriavidus</taxon>
    </lineage>
</organism>
<reference evidence="4 5" key="1">
    <citation type="submission" date="2018-01" db="EMBL/GenBank/DDBJ databases">
        <authorList>
            <person name="Gaut B.S."/>
            <person name="Morton B.R."/>
            <person name="Clegg M.T."/>
            <person name="Duvall M.R."/>
        </authorList>
    </citation>
    <scope>NUCLEOTIDE SEQUENCE [LARGE SCALE GENOMIC DNA]</scope>
    <source>
        <strain evidence="3">Cupriavidus taiwanensis cmp 52</strain>
    </source>
</reference>
<evidence type="ECO:0000256" key="1">
    <source>
        <dbReference type="SAM" id="MobiDB-lite"/>
    </source>
</evidence>
<dbReference type="EMBL" id="OVTA01000062">
    <property type="protein sequence ID" value="SPS02235.1"/>
    <property type="molecule type" value="Genomic_DNA"/>
</dbReference>
<dbReference type="EMBL" id="OFSN01000068">
    <property type="protein sequence ID" value="SOY78348.1"/>
    <property type="molecule type" value="Genomic_DNA"/>
</dbReference>
<name>A0A375CT84_9BURK</name>